<name>A0A9P4JR29_9PLEO</name>
<proteinExistence type="predicted"/>
<protein>
    <submittedName>
        <fullName evidence="2">Uncharacterized protein</fullName>
    </submittedName>
</protein>
<evidence type="ECO:0000313" key="3">
    <source>
        <dbReference type="Proteomes" id="UP000799536"/>
    </source>
</evidence>
<accession>A0A9P4JR29</accession>
<sequence>MSKSNRCPVVVLGFPTRTPATNPIPQSEITSAQYLHTILPSTILPHWHNRSAFPVWPSHPNLYSPTSEAKLSFTTKSILSNFDRPTCGQENWEEWIKAWSYAESYERGQDTGSMYWRKQTANVEKELKEDSEVRLQSRSRMRRELRNWVSSSWKTTFSRLKTNLQNISANKHLFWYEPEYENEGYFADVDGENEYEMGEEMKFPKIDMKNTVKRSLLSTESSKARDRTNRPSKRAQHRREKSMEEVEEEDQCIPLDPAGDAIRELGYPLSGMLAVRRFYNRVWKRKGE</sequence>
<keyword evidence="3" id="KW-1185">Reference proteome</keyword>
<feature type="region of interest" description="Disordered" evidence="1">
    <location>
        <begin position="215"/>
        <end position="253"/>
    </location>
</feature>
<dbReference type="AlphaFoldDB" id="A0A9P4JR29"/>
<feature type="compositionally biased region" description="Basic residues" evidence="1">
    <location>
        <begin position="230"/>
        <end position="240"/>
    </location>
</feature>
<evidence type="ECO:0000256" key="1">
    <source>
        <dbReference type="SAM" id="MobiDB-lite"/>
    </source>
</evidence>
<dbReference type="EMBL" id="ML993993">
    <property type="protein sequence ID" value="KAF2201043.1"/>
    <property type="molecule type" value="Genomic_DNA"/>
</dbReference>
<dbReference type="Proteomes" id="UP000799536">
    <property type="component" value="Unassembled WGS sequence"/>
</dbReference>
<comment type="caution">
    <text evidence="2">The sequence shown here is derived from an EMBL/GenBank/DDBJ whole genome shotgun (WGS) entry which is preliminary data.</text>
</comment>
<gene>
    <name evidence="2" type="ORF">GQ43DRAFT_431973</name>
</gene>
<organism evidence="2 3">
    <name type="scientific">Delitschia confertaspora ATCC 74209</name>
    <dbReference type="NCBI Taxonomy" id="1513339"/>
    <lineage>
        <taxon>Eukaryota</taxon>
        <taxon>Fungi</taxon>
        <taxon>Dikarya</taxon>
        <taxon>Ascomycota</taxon>
        <taxon>Pezizomycotina</taxon>
        <taxon>Dothideomycetes</taxon>
        <taxon>Pleosporomycetidae</taxon>
        <taxon>Pleosporales</taxon>
        <taxon>Delitschiaceae</taxon>
        <taxon>Delitschia</taxon>
    </lineage>
</organism>
<evidence type="ECO:0000313" key="2">
    <source>
        <dbReference type="EMBL" id="KAF2201043.1"/>
    </source>
</evidence>
<reference evidence="2" key="1">
    <citation type="journal article" date="2020" name="Stud. Mycol.">
        <title>101 Dothideomycetes genomes: a test case for predicting lifestyles and emergence of pathogens.</title>
        <authorList>
            <person name="Haridas S."/>
            <person name="Albert R."/>
            <person name="Binder M."/>
            <person name="Bloem J."/>
            <person name="Labutti K."/>
            <person name="Salamov A."/>
            <person name="Andreopoulos B."/>
            <person name="Baker S."/>
            <person name="Barry K."/>
            <person name="Bills G."/>
            <person name="Bluhm B."/>
            <person name="Cannon C."/>
            <person name="Castanera R."/>
            <person name="Culley D."/>
            <person name="Daum C."/>
            <person name="Ezra D."/>
            <person name="Gonzalez J."/>
            <person name="Henrissat B."/>
            <person name="Kuo A."/>
            <person name="Liang C."/>
            <person name="Lipzen A."/>
            <person name="Lutzoni F."/>
            <person name="Magnuson J."/>
            <person name="Mondo S."/>
            <person name="Nolan M."/>
            <person name="Ohm R."/>
            <person name="Pangilinan J."/>
            <person name="Park H.-J."/>
            <person name="Ramirez L."/>
            <person name="Alfaro M."/>
            <person name="Sun H."/>
            <person name="Tritt A."/>
            <person name="Yoshinaga Y."/>
            <person name="Zwiers L.-H."/>
            <person name="Turgeon B."/>
            <person name="Goodwin S."/>
            <person name="Spatafora J."/>
            <person name="Crous P."/>
            <person name="Grigoriev I."/>
        </authorList>
    </citation>
    <scope>NUCLEOTIDE SEQUENCE</scope>
    <source>
        <strain evidence="2">ATCC 74209</strain>
    </source>
</reference>